<sequence length="80" mass="8343">MMVWRFPPERAGRAPQASRHNNGAEVAAVRRALIVDVAGGAGTEGGFGRVSDAEAEFVWVALEQLPTRDATPAPPASASS</sequence>
<dbReference type="AlphaFoldDB" id="A0A1X0G5S2"/>
<dbReference type="Proteomes" id="UP000192760">
    <property type="component" value="Unassembled WGS sequence"/>
</dbReference>
<accession>A0A1X0G5S2</accession>
<evidence type="ECO:0000313" key="3">
    <source>
        <dbReference type="Proteomes" id="UP000192760"/>
    </source>
</evidence>
<reference evidence="2 3" key="1">
    <citation type="submission" date="2017-02" db="EMBL/GenBank/DDBJ databases">
        <title>The new phylogeny of genus Mycobacterium.</title>
        <authorList>
            <person name="Tortoli E."/>
            <person name="Trovato A."/>
            <person name="Cirillo D.M."/>
        </authorList>
    </citation>
    <scope>NUCLEOTIDE SEQUENCE [LARGE SCALE GENOMIC DNA]</scope>
    <source>
        <strain evidence="2 3">DSM 45255</strain>
    </source>
</reference>
<organism evidence="2 3">
    <name type="scientific">Mycobacterium mantenii</name>
    <dbReference type="NCBI Taxonomy" id="560555"/>
    <lineage>
        <taxon>Bacteria</taxon>
        <taxon>Bacillati</taxon>
        <taxon>Actinomycetota</taxon>
        <taxon>Actinomycetes</taxon>
        <taxon>Mycobacteriales</taxon>
        <taxon>Mycobacteriaceae</taxon>
        <taxon>Mycobacterium</taxon>
        <taxon>Mycobacterium avium complex (MAC)</taxon>
    </lineage>
</organism>
<dbReference type="STRING" id="560555.BST30_02555"/>
<proteinExistence type="predicted"/>
<evidence type="ECO:0000313" key="2">
    <source>
        <dbReference type="EMBL" id="ORB08830.1"/>
    </source>
</evidence>
<comment type="caution">
    <text evidence="2">The sequence shown here is derived from an EMBL/GenBank/DDBJ whole genome shotgun (WGS) entry which is preliminary data.</text>
</comment>
<dbReference type="EMBL" id="MVHW01000002">
    <property type="protein sequence ID" value="ORB08830.1"/>
    <property type="molecule type" value="Genomic_DNA"/>
</dbReference>
<name>A0A1X0G5S2_MYCNT</name>
<dbReference type="RefSeq" id="WP_249026053.1">
    <property type="nucleotide sequence ID" value="NZ_JACKUF010000027.1"/>
</dbReference>
<evidence type="ECO:0000256" key="1">
    <source>
        <dbReference type="SAM" id="MobiDB-lite"/>
    </source>
</evidence>
<gene>
    <name evidence="2" type="ORF">BST30_02555</name>
</gene>
<protein>
    <submittedName>
        <fullName evidence="2">Uncharacterized protein</fullName>
    </submittedName>
</protein>
<feature type="region of interest" description="Disordered" evidence="1">
    <location>
        <begin position="1"/>
        <end position="22"/>
    </location>
</feature>